<dbReference type="RefSeq" id="WP_343787040.1">
    <property type="nucleotide sequence ID" value="NZ_BAAAEU010000002.1"/>
</dbReference>
<evidence type="ECO:0000313" key="5">
    <source>
        <dbReference type="EMBL" id="GAA0707415.1"/>
    </source>
</evidence>
<dbReference type="SUPFAM" id="SSF56601">
    <property type="entry name" value="beta-lactamase/transpeptidase-like"/>
    <property type="match status" value="1"/>
</dbReference>
<dbReference type="Pfam" id="PF00144">
    <property type="entry name" value="Beta-lactamase"/>
    <property type="match status" value="1"/>
</dbReference>
<dbReference type="InterPro" id="IPR001466">
    <property type="entry name" value="Beta-lactam-related"/>
</dbReference>
<evidence type="ECO:0000256" key="1">
    <source>
        <dbReference type="ARBA" id="ARBA00004370"/>
    </source>
</evidence>
<dbReference type="InterPro" id="IPR050491">
    <property type="entry name" value="AmpC-like"/>
</dbReference>
<keyword evidence="2" id="KW-0472">Membrane</keyword>
<evidence type="ECO:0000256" key="3">
    <source>
        <dbReference type="SAM" id="SignalP"/>
    </source>
</evidence>
<keyword evidence="5" id="KW-0378">Hydrolase</keyword>
<evidence type="ECO:0000259" key="4">
    <source>
        <dbReference type="Pfam" id="PF00144"/>
    </source>
</evidence>
<gene>
    <name evidence="5" type="ORF">GCM10009105_06200</name>
</gene>
<feature type="domain" description="Beta-lactamase-related" evidence="4">
    <location>
        <begin position="26"/>
        <end position="353"/>
    </location>
</feature>
<reference evidence="6" key="1">
    <citation type="journal article" date="2019" name="Int. J. Syst. Evol. Microbiol.">
        <title>The Global Catalogue of Microorganisms (GCM) 10K type strain sequencing project: providing services to taxonomists for standard genome sequencing and annotation.</title>
        <authorList>
            <consortium name="The Broad Institute Genomics Platform"/>
            <consortium name="The Broad Institute Genome Sequencing Center for Infectious Disease"/>
            <person name="Wu L."/>
            <person name="Ma J."/>
        </authorList>
    </citation>
    <scope>NUCLEOTIDE SEQUENCE [LARGE SCALE GENOMIC DNA]</scope>
    <source>
        <strain evidence="6">JCM 15421</strain>
    </source>
</reference>
<name>A0ABP3TIS5_9GAMM</name>
<keyword evidence="3" id="KW-0732">Signal</keyword>
<comment type="subcellular location">
    <subcellularLocation>
        <location evidence="1">Membrane</location>
    </subcellularLocation>
</comment>
<dbReference type="EMBL" id="BAAAEU010000002">
    <property type="protein sequence ID" value="GAA0707415.1"/>
    <property type="molecule type" value="Genomic_DNA"/>
</dbReference>
<organism evidence="5 6">
    <name type="scientific">Dokdonella soli</name>
    <dbReference type="NCBI Taxonomy" id="529810"/>
    <lineage>
        <taxon>Bacteria</taxon>
        <taxon>Pseudomonadati</taxon>
        <taxon>Pseudomonadota</taxon>
        <taxon>Gammaproteobacteria</taxon>
        <taxon>Lysobacterales</taxon>
        <taxon>Rhodanobacteraceae</taxon>
        <taxon>Dokdonella</taxon>
    </lineage>
</organism>
<dbReference type="InterPro" id="IPR012338">
    <property type="entry name" value="Beta-lactam/transpept-like"/>
</dbReference>
<proteinExistence type="predicted"/>
<protein>
    <submittedName>
        <fullName evidence="5">Serine hydrolase domain-containing protein</fullName>
    </submittedName>
</protein>
<evidence type="ECO:0000256" key="2">
    <source>
        <dbReference type="ARBA" id="ARBA00023136"/>
    </source>
</evidence>
<sequence>MPSRLLAASAAFLLFAALTLASASDLDAVLAKAMDGTQTPALAVLEMRDGKIAQEAVRGVRRNDRFDLAKISDVWATGSDGKPMTAALIAKLVDRGVLSWNTPLSKMLPDLAETMRPEYRTVTLIQLLSHRSGLPQDTSDLAFFATFFTDARSLPQQRLAYISRALTEAPAVAPDSAFSYSNTGFIVAAVIAERATRSSYEDLMRREVFQPLGMASAKFAATHDGQPRGHRAGKPVTAAYVKADDGNPLMFAPAGGELHLSLRDWAQFCLDQMAGAQGHGKLLTAASYHLMQTDPHGGNAAVGWGVQDAIGGRKGPVLLHLGSDANWYAVVVLFPKSGTGALVAANAADDMGGDKAVTAALGALLPNLSPAK</sequence>
<dbReference type="PANTHER" id="PTHR46825">
    <property type="entry name" value="D-ALANYL-D-ALANINE-CARBOXYPEPTIDASE/ENDOPEPTIDASE AMPH"/>
    <property type="match status" value="1"/>
</dbReference>
<keyword evidence="6" id="KW-1185">Reference proteome</keyword>
<feature type="chain" id="PRO_5045947839" evidence="3">
    <location>
        <begin position="24"/>
        <end position="372"/>
    </location>
</feature>
<accession>A0ABP3TIS5</accession>
<dbReference type="Gene3D" id="3.40.710.10">
    <property type="entry name" value="DD-peptidase/beta-lactamase superfamily"/>
    <property type="match status" value="1"/>
</dbReference>
<feature type="signal peptide" evidence="3">
    <location>
        <begin position="1"/>
        <end position="23"/>
    </location>
</feature>
<dbReference type="GO" id="GO:0016787">
    <property type="term" value="F:hydrolase activity"/>
    <property type="evidence" value="ECO:0007669"/>
    <property type="project" value="UniProtKB-KW"/>
</dbReference>
<comment type="caution">
    <text evidence="5">The sequence shown here is derived from an EMBL/GenBank/DDBJ whole genome shotgun (WGS) entry which is preliminary data.</text>
</comment>
<dbReference type="PANTHER" id="PTHR46825:SF11">
    <property type="entry name" value="PENICILLIN-BINDING PROTEIN 4"/>
    <property type="match status" value="1"/>
</dbReference>
<evidence type="ECO:0000313" key="6">
    <source>
        <dbReference type="Proteomes" id="UP001501523"/>
    </source>
</evidence>
<dbReference type="Proteomes" id="UP001501523">
    <property type="component" value="Unassembled WGS sequence"/>
</dbReference>